<dbReference type="SUPFAM" id="SSF53335">
    <property type="entry name" value="S-adenosyl-L-methionine-dependent methyltransferases"/>
    <property type="match status" value="1"/>
</dbReference>
<dbReference type="GO" id="GO:0008168">
    <property type="term" value="F:methyltransferase activity"/>
    <property type="evidence" value="ECO:0007669"/>
    <property type="project" value="UniProtKB-KW"/>
</dbReference>
<evidence type="ECO:0000256" key="2">
    <source>
        <dbReference type="ARBA" id="ARBA00022679"/>
    </source>
</evidence>
<proteinExistence type="predicted"/>
<gene>
    <name evidence="4" type="ORF">GCM10009854_08980</name>
</gene>
<dbReference type="InterPro" id="IPR041698">
    <property type="entry name" value="Methyltransf_25"/>
</dbReference>
<keyword evidence="2" id="KW-0808">Transferase</keyword>
<dbReference type="PANTHER" id="PTHR43861:SF1">
    <property type="entry name" value="TRANS-ACONITATE 2-METHYLTRANSFERASE"/>
    <property type="match status" value="1"/>
</dbReference>
<dbReference type="InterPro" id="IPR029063">
    <property type="entry name" value="SAM-dependent_MTases_sf"/>
</dbReference>
<dbReference type="CDD" id="cd02440">
    <property type="entry name" value="AdoMet_MTases"/>
    <property type="match status" value="1"/>
</dbReference>
<reference evidence="4 5" key="1">
    <citation type="journal article" date="2019" name="Int. J. Syst. Evol. Microbiol.">
        <title>The Global Catalogue of Microorganisms (GCM) 10K type strain sequencing project: providing services to taxonomists for standard genome sequencing and annotation.</title>
        <authorList>
            <consortium name="The Broad Institute Genomics Platform"/>
            <consortium name="The Broad Institute Genome Sequencing Center for Infectious Disease"/>
            <person name="Wu L."/>
            <person name="Ma J."/>
        </authorList>
    </citation>
    <scope>NUCLEOTIDE SEQUENCE [LARGE SCALE GENOMIC DNA]</scope>
    <source>
        <strain evidence="4 5">JCM 16221</strain>
    </source>
</reference>
<dbReference type="RefSeq" id="WP_344126832.1">
    <property type="nucleotide sequence ID" value="NZ_BAAARA010000002.1"/>
</dbReference>
<dbReference type="PANTHER" id="PTHR43861">
    <property type="entry name" value="TRANS-ACONITATE 2-METHYLTRANSFERASE-RELATED"/>
    <property type="match status" value="1"/>
</dbReference>
<dbReference type="GO" id="GO:0032259">
    <property type="term" value="P:methylation"/>
    <property type="evidence" value="ECO:0007669"/>
    <property type="project" value="UniProtKB-KW"/>
</dbReference>
<keyword evidence="5" id="KW-1185">Reference proteome</keyword>
<evidence type="ECO:0000313" key="4">
    <source>
        <dbReference type="EMBL" id="GAA2335332.1"/>
    </source>
</evidence>
<keyword evidence="1 4" id="KW-0489">Methyltransferase</keyword>
<dbReference type="Gene3D" id="3.40.50.150">
    <property type="entry name" value="Vaccinia Virus protein VP39"/>
    <property type="match status" value="1"/>
</dbReference>
<protein>
    <submittedName>
        <fullName evidence="4">Class I SAM-dependent methyltransferase</fullName>
    </submittedName>
</protein>
<evidence type="ECO:0000256" key="1">
    <source>
        <dbReference type="ARBA" id="ARBA00022603"/>
    </source>
</evidence>
<comment type="caution">
    <text evidence="4">The sequence shown here is derived from an EMBL/GenBank/DDBJ whole genome shotgun (WGS) entry which is preliminary data.</text>
</comment>
<dbReference type="Proteomes" id="UP001501218">
    <property type="component" value="Unassembled WGS sequence"/>
</dbReference>
<dbReference type="Pfam" id="PF13649">
    <property type="entry name" value="Methyltransf_25"/>
    <property type="match status" value="1"/>
</dbReference>
<evidence type="ECO:0000313" key="5">
    <source>
        <dbReference type="Proteomes" id="UP001501218"/>
    </source>
</evidence>
<organism evidence="4 5">
    <name type="scientific">Saccharopolyspora halophila</name>
    <dbReference type="NCBI Taxonomy" id="405551"/>
    <lineage>
        <taxon>Bacteria</taxon>
        <taxon>Bacillati</taxon>
        <taxon>Actinomycetota</taxon>
        <taxon>Actinomycetes</taxon>
        <taxon>Pseudonocardiales</taxon>
        <taxon>Pseudonocardiaceae</taxon>
        <taxon>Saccharopolyspora</taxon>
    </lineage>
</organism>
<sequence length="206" mass="22019">MGNRTAASYDALAADYAEHFAGELAAKPHWRAMLGVFAETGSGPVADLGCGTGHATRFLHERGVDVFGVDVSAGMVETARRLHPELRFEQGSMTALELAEESLGGILAGYSIIHIEPGDLPEVFAEFHRLLRPGGQLLLAFQVGAQPLHLAEGFGHSIDLTFHRHTPQEIAALLAESGIPVTAALERAPDPEERTPHAHLLARKPG</sequence>
<dbReference type="EMBL" id="BAAARA010000002">
    <property type="protein sequence ID" value="GAA2335332.1"/>
    <property type="molecule type" value="Genomic_DNA"/>
</dbReference>
<name>A0ABN3FQD3_9PSEU</name>
<evidence type="ECO:0000259" key="3">
    <source>
        <dbReference type="Pfam" id="PF13649"/>
    </source>
</evidence>
<feature type="domain" description="Methyltransferase" evidence="3">
    <location>
        <begin position="45"/>
        <end position="135"/>
    </location>
</feature>
<accession>A0ABN3FQD3</accession>